<gene>
    <name evidence="3" type="ORF">PYH38_003530</name>
</gene>
<protein>
    <submittedName>
        <fullName evidence="3">Uncharacterized protein</fullName>
    </submittedName>
</protein>
<feature type="transmembrane region" description="Helical" evidence="2">
    <location>
        <begin position="36"/>
        <end position="57"/>
    </location>
</feature>
<proteinExistence type="predicted"/>
<keyword evidence="2" id="KW-0472">Membrane</keyword>
<feature type="coiled-coil region" evidence="1">
    <location>
        <begin position="67"/>
        <end position="94"/>
    </location>
</feature>
<evidence type="ECO:0000256" key="2">
    <source>
        <dbReference type="SAM" id="Phobius"/>
    </source>
</evidence>
<organism evidence="3 4">
    <name type="scientific">Sinorhizobium numidicum</name>
    <dbReference type="NCBI Taxonomy" id="680248"/>
    <lineage>
        <taxon>Bacteria</taxon>
        <taxon>Pseudomonadati</taxon>
        <taxon>Pseudomonadota</taxon>
        <taxon>Alphaproteobacteria</taxon>
        <taxon>Hyphomicrobiales</taxon>
        <taxon>Rhizobiaceae</taxon>
        <taxon>Sinorhizobium/Ensifer group</taxon>
        <taxon>Sinorhizobium</taxon>
    </lineage>
</organism>
<keyword evidence="2" id="KW-1133">Transmembrane helix</keyword>
<evidence type="ECO:0000313" key="4">
    <source>
        <dbReference type="Proteomes" id="UP001235547"/>
    </source>
</evidence>
<dbReference type="EMBL" id="CP120371">
    <property type="protein sequence ID" value="WEX84632.1"/>
    <property type="molecule type" value="Genomic_DNA"/>
</dbReference>
<evidence type="ECO:0000313" key="3">
    <source>
        <dbReference type="EMBL" id="WEX84632.1"/>
    </source>
</evidence>
<reference evidence="3 4" key="1">
    <citation type="submission" date="2023-03" db="EMBL/GenBank/DDBJ databases">
        <authorList>
            <person name="Kaur S."/>
            <person name="Espinosa-Saiz D."/>
            <person name="Velazquez E."/>
            <person name="Menendez E."/>
            <person name="diCenzo G.C."/>
        </authorList>
    </citation>
    <scope>NUCLEOTIDE SEQUENCE [LARGE SCALE GENOMIC DNA]</scope>
    <source>
        <strain evidence="3 4">LMG 27395</strain>
    </source>
</reference>
<keyword evidence="2" id="KW-0812">Transmembrane</keyword>
<keyword evidence="4" id="KW-1185">Reference proteome</keyword>
<name>A0ABY8D4J7_9HYPH</name>
<sequence>MGKSIDEDWVKNGLLVFGALGTLVGIGGWLTQDLTLLLAFVAGAGWTLAVPLLVIVGRNSRELSDLRREIATTREASEAEARDLRQQISEWRTIATQDSESLNRFVSRAVEMPIVHPRRAGVLAVDPEGEE</sequence>
<dbReference type="RefSeq" id="WP_280735551.1">
    <property type="nucleotide sequence ID" value="NZ_CP120368.1"/>
</dbReference>
<keyword evidence="1" id="KW-0175">Coiled coil</keyword>
<dbReference type="Proteomes" id="UP001235547">
    <property type="component" value="Chromosome 1"/>
</dbReference>
<feature type="transmembrane region" description="Helical" evidence="2">
    <location>
        <begin position="12"/>
        <end position="30"/>
    </location>
</feature>
<evidence type="ECO:0000256" key="1">
    <source>
        <dbReference type="SAM" id="Coils"/>
    </source>
</evidence>
<accession>A0ABY8D4J7</accession>